<dbReference type="Pfam" id="PF20434">
    <property type="entry name" value="BD-FAE"/>
    <property type="match status" value="1"/>
</dbReference>
<dbReference type="EMBL" id="JABACJ020000001">
    <property type="protein sequence ID" value="MBU3874569.1"/>
    <property type="molecule type" value="Genomic_DNA"/>
</dbReference>
<keyword evidence="7" id="KW-1185">Reference proteome</keyword>
<feature type="domain" description="BD-FAE-like" evidence="5">
    <location>
        <begin position="78"/>
        <end position="272"/>
    </location>
</feature>
<dbReference type="Proteomes" id="UP000723714">
    <property type="component" value="Unassembled WGS sequence"/>
</dbReference>
<comment type="similarity">
    <text evidence="1">Belongs to the 'GDXG' lipolytic enzyme family.</text>
</comment>
<evidence type="ECO:0000256" key="3">
    <source>
        <dbReference type="PROSITE-ProRule" id="PRU10038"/>
    </source>
</evidence>
<sequence>MKIFKRGLLILLIMMVLLCTSLGIYLYVSPMPGVFLLRHAFGGEGEIHNPPGYEEVQEKVEIQRDLTYPSEDGKNQYDLYLPKEYSGKLPIIVWVHGGAFVAGDKSGVENWSTMLAGEGYAVATVNYEWAPEIAYPGQVRQVEECIAELQKQADDGLPIDMENVIVAGDSAGAHIAAQAGLLASNASYEEELGVVSRLDAKNLKGVLLYCGPYNVEKILNVDNKMMQFLASRIGWAMFGDKHWSEGHMIQTTTIKDYITSDYAPAFIADGNTGSFEQEGKELVQVLEEKGVPTQSLFFDKSHGEIGHEYQFDLTTLEGWETYTKTLEFLDGILAN</sequence>
<dbReference type="InterPro" id="IPR050300">
    <property type="entry name" value="GDXG_lipolytic_enzyme"/>
</dbReference>
<evidence type="ECO:0000256" key="4">
    <source>
        <dbReference type="SAM" id="Phobius"/>
    </source>
</evidence>
<reference evidence="6 7" key="1">
    <citation type="submission" date="2021-06" db="EMBL/GenBank/DDBJ databases">
        <title>Faecalicatena sp. nov. isolated from porcine feces.</title>
        <authorList>
            <person name="Oh B.S."/>
            <person name="Lee J.H."/>
        </authorList>
    </citation>
    <scope>NUCLEOTIDE SEQUENCE [LARGE SCALE GENOMIC DNA]</scope>
    <source>
        <strain evidence="6 7">AGMB00832</strain>
    </source>
</reference>
<dbReference type="PANTHER" id="PTHR48081">
    <property type="entry name" value="AB HYDROLASE SUPERFAMILY PROTEIN C4A8.06C"/>
    <property type="match status" value="1"/>
</dbReference>
<dbReference type="RefSeq" id="WP_216238875.1">
    <property type="nucleotide sequence ID" value="NZ_JABACJ020000001.1"/>
</dbReference>
<dbReference type="InterPro" id="IPR049492">
    <property type="entry name" value="BD-FAE-like_dom"/>
</dbReference>
<evidence type="ECO:0000256" key="1">
    <source>
        <dbReference type="ARBA" id="ARBA00010515"/>
    </source>
</evidence>
<dbReference type="GO" id="GO:0016787">
    <property type="term" value="F:hydrolase activity"/>
    <property type="evidence" value="ECO:0007669"/>
    <property type="project" value="UniProtKB-KW"/>
</dbReference>
<evidence type="ECO:0000259" key="5">
    <source>
        <dbReference type="Pfam" id="PF20434"/>
    </source>
</evidence>
<dbReference type="InterPro" id="IPR033140">
    <property type="entry name" value="Lipase_GDXG_put_SER_AS"/>
</dbReference>
<keyword evidence="2 6" id="KW-0378">Hydrolase</keyword>
<comment type="caution">
    <text evidence="6">The sequence shown here is derived from an EMBL/GenBank/DDBJ whole genome shotgun (WGS) entry which is preliminary data.</text>
</comment>
<proteinExistence type="inferred from homology"/>
<protein>
    <submittedName>
        <fullName evidence="6">Alpha/beta hydrolase</fullName>
    </submittedName>
</protein>
<evidence type="ECO:0000256" key="2">
    <source>
        <dbReference type="ARBA" id="ARBA00022801"/>
    </source>
</evidence>
<organism evidence="6 7">
    <name type="scientific">Faecalicatena faecalis</name>
    <dbReference type="NCBI Taxonomy" id="2726362"/>
    <lineage>
        <taxon>Bacteria</taxon>
        <taxon>Bacillati</taxon>
        <taxon>Bacillota</taxon>
        <taxon>Clostridia</taxon>
        <taxon>Lachnospirales</taxon>
        <taxon>Lachnospiraceae</taxon>
        <taxon>Faecalicatena</taxon>
    </lineage>
</organism>
<keyword evidence="4" id="KW-0812">Transmembrane</keyword>
<keyword evidence="4" id="KW-1133">Transmembrane helix</keyword>
<accession>A0ABS6CZ22</accession>
<feature type="active site" evidence="3">
    <location>
        <position position="170"/>
    </location>
</feature>
<evidence type="ECO:0000313" key="6">
    <source>
        <dbReference type="EMBL" id="MBU3874569.1"/>
    </source>
</evidence>
<gene>
    <name evidence="6" type="ORF">HGO97_001925</name>
</gene>
<dbReference type="PROSITE" id="PS01174">
    <property type="entry name" value="LIPASE_GDXG_SER"/>
    <property type="match status" value="1"/>
</dbReference>
<name>A0ABS6CZ22_9FIRM</name>
<feature type="transmembrane region" description="Helical" evidence="4">
    <location>
        <begin position="7"/>
        <end position="28"/>
    </location>
</feature>
<evidence type="ECO:0000313" key="7">
    <source>
        <dbReference type="Proteomes" id="UP000723714"/>
    </source>
</evidence>
<keyword evidence="4" id="KW-0472">Membrane</keyword>